<dbReference type="EMBL" id="CAFAAK010000101">
    <property type="protein sequence ID" value="CAB4800360.1"/>
    <property type="molecule type" value="Genomic_DNA"/>
</dbReference>
<proteinExistence type="predicted"/>
<evidence type="ECO:0000313" key="1">
    <source>
        <dbReference type="EMBL" id="CAB4542897.1"/>
    </source>
</evidence>
<reference evidence="1" key="1">
    <citation type="submission" date="2020-05" db="EMBL/GenBank/DDBJ databases">
        <authorList>
            <person name="Chiriac C."/>
            <person name="Salcher M."/>
            <person name="Ghai R."/>
            <person name="Kavagutti S V."/>
        </authorList>
    </citation>
    <scope>NUCLEOTIDE SEQUENCE</scope>
</reference>
<evidence type="ECO:0000313" key="2">
    <source>
        <dbReference type="EMBL" id="CAB4800360.1"/>
    </source>
</evidence>
<dbReference type="EMBL" id="CAEZSO010000082">
    <property type="protein sequence ID" value="CAB4542897.1"/>
    <property type="molecule type" value="Genomic_DNA"/>
</dbReference>
<name>A0A6J6BW52_9ZZZZ</name>
<protein>
    <submittedName>
        <fullName evidence="1">Unannotated protein</fullName>
    </submittedName>
</protein>
<accession>A0A6J6BW52</accession>
<organism evidence="1">
    <name type="scientific">freshwater metagenome</name>
    <dbReference type="NCBI Taxonomy" id="449393"/>
    <lineage>
        <taxon>unclassified sequences</taxon>
        <taxon>metagenomes</taxon>
        <taxon>ecological metagenomes</taxon>
    </lineage>
</organism>
<sequence>MSTYPAANARESALFRGIRPRDLLLLIPAVALGLVLLAVHQADSTGSPLSSILSADTLASLVPNALDAGVNQTP</sequence>
<gene>
    <name evidence="1" type="ORF">UFOPK1446_00506</name>
    <name evidence="2" type="ORF">UFOPK3024_00568</name>
</gene>
<dbReference type="AlphaFoldDB" id="A0A6J6BW52"/>